<dbReference type="InterPro" id="IPR038330">
    <property type="entry name" value="TspO/MBR-related_sf"/>
</dbReference>
<keyword evidence="5 7" id="KW-0472">Membrane</keyword>
<dbReference type="InterPro" id="IPR004307">
    <property type="entry name" value="TspO_MBR"/>
</dbReference>
<feature type="region of interest" description="Disordered" evidence="6">
    <location>
        <begin position="74"/>
        <end position="120"/>
    </location>
</feature>
<dbReference type="Pfam" id="PF03073">
    <property type="entry name" value="TspO_MBR"/>
    <property type="match status" value="2"/>
</dbReference>
<dbReference type="EMBL" id="JACHJB010000002">
    <property type="protein sequence ID" value="MBB6349278.1"/>
    <property type="molecule type" value="Genomic_DNA"/>
</dbReference>
<organism evidence="9 10">
    <name type="scientific">Nonomuraea muscovyensis</name>
    <dbReference type="NCBI Taxonomy" id="1124761"/>
    <lineage>
        <taxon>Bacteria</taxon>
        <taxon>Bacillati</taxon>
        <taxon>Actinomycetota</taxon>
        <taxon>Actinomycetes</taxon>
        <taxon>Streptosporangiales</taxon>
        <taxon>Streptosporangiaceae</taxon>
        <taxon>Nonomuraea</taxon>
    </lineage>
</organism>
<evidence type="ECO:0000256" key="4">
    <source>
        <dbReference type="ARBA" id="ARBA00022989"/>
    </source>
</evidence>
<accession>A0A7X0EZ05</accession>
<feature type="region of interest" description="Disordered" evidence="6">
    <location>
        <begin position="24"/>
        <end position="48"/>
    </location>
</feature>
<feature type="chain" id="PRO_5031547347" evidence="8">
    <location>
        <begin position="21"/>
        <end position="213"/>
    </location>
</feature>
<evidence type="ECO:0000256" key="1">
    <source>
        <dbReference type="ARBA" id="ARBA00004141"/>
    </source>
</evidence>
<dbReference type="PANTHER" id="PTHR10057:SF0">
    <property type="entry name" value="TRANSLOCATOR PROTEIN"/>
    <property type="match status" value="1"/>
</dbReference>
<feature type="transmembrane region" description="Helical" evidence="7">
    <location>
        <begin position="187"/>
        <end position="208"/>
    </location>
</feature>
<dbReference type="Proteomes" id="UP000583800">
    <property type="component" value="Unassembled WGS sequence"/>
</dbReference>
<comment type="subcellular location">
    <subcellularLocation>
        <location evidence="1">Membrane</location>
        <topology evidence="1">Multi-pass membrane protein</topology>
    </subcellularLocation>
</comment>
<keyword evidence="10" id="KW-1185">Reference proteome</keyword>
<keyword evidence="4 7" id="KW-1133">Transmembrane helix</keyword>
<dbReference type="CDD" id="cd15904">
    <property type="entry name" value="TSPO_MBR"/>
    <property type="match status" value="1"/>
</dbReference>
<feature type="transmembrane region" description="Helical" evidence="7">
    <location>
        <begin position="50"/>
        <end position="68"/>
    </location>
</feature>
<evidence type="ECO:0000256" key="5">
    <source>
        <dbReference type="ARBA" id="ARBA00023136"/>
    </source>
</evidence>
<evidence type="ECO:0000313" key="9">
    <source>
        <dbReference type="EMBL" id="MBB6349278.1"/>
    </source>
</evidence>
<keyword evidence="3 7" id="KW-0812">Transmembrane</keyword>
<evidence type="ECO:0000256" key="8">
    <source>
        <dbReference type="SAM" id="SignalP"/>
    </source>
</evidence>
<dbReference type="RefSeq" id="WP_185086880.1">
    <property type="nucleotide sequence ID" value="NZ_JACHJB010000002.1"/>
</dbReference>
<reference evidence="9 10" key="1">
    <citation type="submission" date="2020-08" db="EMBL/GenBank/DDBJ databases">
        <title>Sequencing the genomes of 1000 actinobacteria strains.</title>
        <authorList>
            <person name="Klenk H.-P."/>
        </authorList>
    </citation>
    <scope>NUCLEOTIDE SEQUENCE [LARGE SCALE GENOMIC DNA]</scope>
    <source>
        <strain evidence="9 10">DSM 45913</strain>
    </source>
</reference>
<evidence type="ECO:0000256" key="3">
    <source>
        <dbReference type="ARBA" id="ARBA00022692"/>
    </source>
</evidence>
<name>A0A7X0EZ05_9ACTN</name>
<comment type="similarity">
    <text evidence="2">Belongs to the TspO/BZRP family.</text>
</comment>
<evidence type="ECO:0000256" key="6">
    <source>
        <dbReference type="SAM" id="MobiDB-lite"/>
    </source>
</evidence>
<proteinExistence type="inferred from homology"/>
<feature type="transmembrane region" description="Helical" evidence="7">
    <location>
        <begin position="133"/>
        <end position="153"/>
    </location>
</feature>
<evidence type="ECO:0000256" key="7">
    <source>
        <dbReference type="SAM" id="Phobius"/>
    </source>
</evidence>
<keyword evidence="8" id="KW-0732">Signal</keyword>
<evidence type="ECO:0000313" key="10">
    <source>
        <dbReference type="Proteomes" id="UP000583800"/>
    </source>
</evidence>
<gene>
    <name evidence="9" type="ORF">FHU36_005823</name>
</gene>
<dbReference type="GO" id="GO:0033013">
    <property type="term" value="P:tetrapyrrole metabolic process"/>
    <property type="evidence" value="ECO:0007669"/>
    <property type="project" value="UniProtKB-ARBA"/>
</dbReference>
<sequence length="213" mass="21991">MTRNAGRFARTLLATGTAVAAGAAIGARSTDSRSPWYRKLRKPPWQPPPQAFGLVWTPLYALLAYAGARALTTASTPTRPAPAGAGTETSGTETSGTETSGTETSGTETSGTETSGAEVSGAGADVGVGRAGLAWAFAVNLALNTAWTPLFFAARSPRLAMLDILALNASNLVLLRRFLRADRRAGLALVPYVAWTAFATALNGAIVARNPDA</sequence>
<dbReference type="AlphaFoldDB" id="A0A7X0EZ05"/>
<dbReference type="GO" id="GO:0016020">
    <property type="term" value="C:membrane"/>
    <property type="evidence" value="ECO:0007669"/>
    <property type="project" value="UniProtKB-SubCell"/>
</dbReference>
<evidence type="ECO:0000256" key="2">
    <source>
        <dbReference type="ARBA" id="ARBA00007524"/>
    </source>
</evidence>
<feature type="signal peptide" evidence="8">
    <location>
        <begin position="1"/>
        <end position="20"/>
    </location>
</feature>
<dbReference type="Gene3D" id="1.20.1260.100">
    <property type="entry name" value="TspO/MBR protein"/>
    <property type="match status" value="1"/>
</dbReference>
<dbReference type="PANTHER" id="PTHR10057">
    <property type="entry name" value="PERIPHERAL-TYPE BENZODIAZEPINE RECEPTOR"/>
    <property type="match status" value="1"/>
</dbReference>
<comment type="caution">
    <text evidence="9">The sequence shown here is derived from an EMBL/GenBank/DDBJ whole genome shotgun (WGS) entry which is preliminary data.</text>
</comment>
<protein>
    <submittedName>
        <fullName evidence="9">Tryptophan-rich sensory protein</fullName>
    </submittedName>
</protein>